<evidence type="ECO:0000313" key="3">
    <source>
        <dbReference type="Proteomes" id="UP000053732"/>
    </source>
</evidence>
<reference evidence="2 3" key="1">
    <citation type="journal article" date="2014" name="Nat. Commun.">
        <title>Multiple recent horizontal transfers of a large genomic region in cheese making fungi.</title>
        <authorList>
            <person name="Cheeseman K."/>
            <person name="Ropars J."/>
            <person name="Renault P."/>
            <person name="Dupont J."/>
            <person name="Gouzy J."/>
            <person name="Branca A."/>
            <person name="Abraham A.L."/>
            <person name="Ceppi M."/>
            <person name="Conseiller E."/>
            <person name="Debuchy R."/>
            <person name="Malagnac F."/>
            <person name="Goarin A."/>
            <person name="Silar P."/>
            <person name="Lacoste S."/>
            <person name="Sallet E."/>
            <person name="Bensimon A."/>
            <person name="Giraud T."/>
            <person name="Brygoo Y."/>
        </authorList>
    </citation>
    <scope>NUCLEOTIDE SEQUENCE [LARGE SCALE GENOMIC DNA]</scope>
    <source>
        <strain evidence="3">FM 013</strain>
    </source>
</reference>
<evidence type="ECO:0000313" key="2">
    <source>
        <dbReference type="EMBL" id="CRL26488.1"/>
    </source>
</evidence>
<evidence type="ECO:0000256" key="1">
    <source>
        <dbReference type="SAM" id="MobiDB-lite"/>
    </source>
</evidence>
<feature type="compositionally biased region" description="Low complexity" evidence="1">
    <location>
        <begin position="10"/>
        <end position="29"/>
    </location>
</feature>
<sequence>MSTPPPTQTNPPRSQTNPPSSQPNPRNRQQAVAPNDDSYLPAEGTGTHSIGAPLEVPVGKAGAADNIPGEWAAYAMKLPWKVARSGRRMKTNAIKLMTGAAPVREPLQRSTTQYIGKRLDERVGSKAANVESILIQINQSINQSKFN</sequence>
<dbReference type="AlphaFoldDB" id="A0A0G4PK08"/>
<accession>A0A0G4PK08</accession>
<proteinExistence type="predicted"/>
<protein>
    <submittedName>
        <fullName evidence="2">Str. FM013</fullName>
    </submittedName>
</protein>
<feature type="region of interest" description="Disordered" evidence="1">
    <location>
        <begin position="1"/>
        <end position="54"/>
    </location>
</feature>
<keyword evidence="3" id="KW-1185">Reference proteome</keyword>
<gene>
    <name evidence="2" type="ORF">PCAMFM013_S018g000181</name>
</gene>
<name>A0A0G4PK08_PENC3</name>
<dbReference type="Proteomes" id="UP000053732">
    <property type="component" value="Unassembled WGS sequence"/>
</dbReference>
<dbReference type="EMBL" id="HG793151">
    <property type="protein sequence ID" value="CRL26488.1"/>
    <property type="molecule type" value="Genomic_DNA"/>
</dbReference>
<organism evidence="2 3">
    <name type="scientific">Penicillium camemberti (strain FM 013)</name>
    <dbReference type="NCBI Taxonomy" id="1429867"/>
    <lineage>
        <taxon>Eukaryota</taxon>
        <taxon>Fungi</taxon>
        <taxon>Dikarya</taxon>
        <taxon>Ascomycota</taxon>
        <taxon>Pezizomycotina</taxon>
        <taxon>Eurotiomycetes</taxon>
        <taxon>Eurotiomycetidae</taxon>
        <taxon>Eurotiales</taxon>
        <taxon>Aspergillaceae</taxon>
        <taxon>Penicillium</taxon>
    </lineage>
</organism>